<dbReference type="GO" id="GO:0020037">
    <property type="term" value="F:heme binding"/>
    <property type="evidence" value="ECO:0007669"/>
    <property type="project" value="InterPro"/>
</dbReference>
<evidence type="ECO:0000313" key="1">
    <source>
        <dbReference type="EMBL" id="MCI30875.1"/>
    </source>
</evidence>
<accession>A0A392R5Q8</accession>
<protein>
    <submittedName>
        <fullName evidence="1">Isoflavone 2'-hydroxylase-like</fullName>
    </submittedName>
</protein>
<dbReference type="InterPro" id="IPR036396">
    <property type="entry name" value="Cyt_P450_sf"/>
</dbReference>
<dbReference type="GO" id="GO:0004497">
    <property type="term" value="F:monooxygenase activity"/>
    <property type="evidence" value="ECO:0007669"/>
    <property type="project" value="InterPro"/>
</dbReference>
<dbReference type="GO" id="GO:0005506">
    <property type="term" value="F:iron ion binding"/>
    <property type="evidence" value="ECO:0007669"/>
    <property type="project" value="InterPro"/>
</dbReference>
<dbReference type="SUPFAM" id="SSF48264">
    <property type="entry name" value="Cytochrome P450"/>
    <property type="match status" value="1"/>
</dbReference>
<dbReference type="Gene3D" id="1.10.630.10">
    <property type="entry name" value="Cytochrome P450"/>
    <property type="match status" value="1"/>
</dbReference>
<keyword evidence="2" id="KW-1185">Reference proteome</keyword>
<feature type="non-terminal residue" evidence="1">
    <location>
        <position position="108"/>
    </location>
</feature>
<evidence type="ECO:0000313" key="2">
    <source>
        <dbReference type="Proteomes" id="UP000265520"/>
    </source>
</evidence>
<dbReference type="GO" id="GO:0016705">
    <property type="term" value="F:oxidoreductase activity, acting on paired donors, with incorporation or reduction of molecular oxygen"/>
    <property type="evidence" value="ECO:0007669"/>
    <property type="project" value="InterPro"/>
</dbReference>
<dbReference type="EMBL" id="LXQA010182852">
    <property type="protein sequence ID" value="MCI30875.1"/>
    <property type="molecule type" value="Genomic_DNA"/>
</dbReference>
<feature type="non-terminal residue" evidence="1">
    <location>
        <position position="1"/>
    </location>
</feature>
<dbReference type="PANTHER" id="PTHR24281">
    <property type="entry name" value="STEROID 21-HYDROXYLASE-RELATED"/>
    <property type="match status" value="1"/>
</dbReference>
<dbReference type="AlphaFoldDB" id="A0A392R5Q8"/>
<sequence length="108" mass="12367">ISGLTEKYGNIISLWFGSRLVVVVSSLSEFQQCSTAYGDHWRNLRRITSLDVLSNHRINNFAGIQRDETHRLITKLAAESFADFAEVELSFMFFDMTFNNIVRMVSGK</sequence>
<reference evidence="1 2" key="1">
    <citation type="journal article" date="2018" name="Front. Plant Sci.">
        <title>Red Clover (Trifolium pratense) and Zigzag Clover (T. medium) - A Picture of Genomic Similarities and Differences.</title>
        <authorList>
            <person name="Dluhosova J."/>
            <person name="Istvanek J."/>
            <person name="Nedelnik J."/>
            <person name="Repkova J."/>
        </authorList>
    </citation>
    <scope>NUCLEOTIDE SEQUENCE [LARGE SCALE GENOMIC DNA]</scope>
    <source>
        <strain evidence="2">cv. 10/8</strain>
        <tissue evidence="1">Leaf</tissue>
    </source>
</reference>
<organism evidence="1 2">
    <name type="scientific">Trifolium medium</name>
    <dbReference type="NCBI Taxonomy" id="97028"/>
    <lineage>
        <taxon>Eukaryota</taxon>
        <taxon>Viridiplantae</taxon>
        <taxon>Streptophyta</taxon>
        <taxon>Embryophyta</taxon>
        <taxon>Tracheophyta</taxon>
        <taxon>Spermatophyta</taxon>
        <taxon>Magnoliopsida</taxon>
        <taxon>eudicotyledons</taxon>
        <taxon>Gunneridae</taxon>
        <taxon>Pentapetalae</taxon>
        <taxon>rosids</taxon>
        <taxon>fabids</taxon>
        <taxon>Fabales</taxon>
        <taxon>Fabaceae</taxon>
        <taxon>Papilionoideae</taxon>
        <taxon>50 kb inversion clade</taxon>
        <taxon>NPAAA clade</taxon>
        <taxon>Hologalegina</taxon>
        <taxon>IRL clade</taxon>
        <taxon>Trifolieae</taxon>
        <taxon>Trifolium</taxon>
    </lineage>
</organism>
<dbReference type="Proteomes" id="UP000265520">
    <property type="component" value="Unassembled WGS sequence"/>
</dbReference>
<comment type="caution">
    <text evidence="1">The sequence shown here is derived from an EMBL/GenBank/DDBJ whole genome shotgun (WGS) entry which is preliminary data.</text>
</comment>
<proteinExistence type="predicted"/>
<name>A0A392R5Q8_9FABA</name>